<organism evidence="2 3">
    <name type="scientific">Candidatus Woesebacteria bacterium RIFOXYD1_FULL_43_18</name>
    <dbReference type="NCBI Taxonomy" id="1802551"/>
    <lineage>
        <taxon>Bacteria</taxon>
        <taxon>Candidatus Woeseibacteriota</taxon>
    </lineage>
</organism>
<gene>
    <name evidence="2" type="ORF">A2573_01115</name>
</gene>
<feature type="transmembrane region" description="Helical" evidence="1">
    <location>
        <begin position="12"/>
        <end position="36"/>
    </location>
</feature>
<reference evidence="2 3" key="1">
    <citation type="journal article" date="2016" name="Nat. Commun.">
        <title>Thousands of microbial genomes shed light on interconnected biogeochemical processes in an aquifer system.</title>
        <authorList>
            <person name="Anantharaman K."/>
            <person name="Brown C.T."/>
            <person name="Hug L.A."/>
            <person name="Sharon I."/>
            <person name="Castelle C.J."/>
            <person name="Probst A.J."/>
            <person name="Thomas B.C."/>
            <person name="Singh A."/>
            <person name="Wilkins M.J."/>
            <person name="Karaoz U."/>
            <person name="Brodie E.L."/>
            <person name="Williams K.H."/>
            <person name="Hubbard S.S."/>
            <person name="Banfield J.F."/>
        </authorList>
    </citation>
    <scope>NUCLEOTIDE SEQUENCE [LARGE SCALE GENOMIC DNA]</scope>
</reference>
<dbReference type="SUPFAM" id="SSF69322">
    <property type="entry name" value="Tricorn protease domain 2"/>
    <property type="match status" value="1"/>
</dbReference>
<sequence length="618" mass="65498">MGQHTNSRGQIIVELLIAFGLAGILLPALLTGLIAARSGRVGQEQRILAVGLLREGEEAVRSVRDIGWDRITSPTVTMDVPYHWVQGANEWSLVEGSETVGDFTRSIVISDITPPDPSLKKVTVTISWGDIFPSSTEAVIYLARWRNTSLTDSGTVLPQGQGFGDWCRPALALTNIDLNRQGHPTSLRAFETADSLDGNRILAGTGANSSGPAFSNIKIMGNSPPTATILGDYNGTPQIKVNDLVGDDRYAFLATDSRGVEILDITTTPYQVIGSYKPIGMKNVNSVFVVGNTGYAVTTDKFYIFGISADRRTATPSGSLVLANGAKVVVDPSSLYAYVANPDPAGELKIIDVHSHPANLTNDDVKNVDVDASAGRDIFINASATRAYLATAVNTAKPEFFIINITDPVNPIVITNGGTYDTGEMDPYSTAIVTDNRAILVGYGGNEYQVFSVADDQVSFCPNHAEGTDFLNIDTGVYAVSSILQKDQHAYSYISTGDAGAELKIIEGGPGGGGNGSNGMFESATLPVPDPGHDVAFNSFTGTVDPDLSYKISIKQAIGGSCSGVTFSDSDFMSVISGPLPLGSIGSGYINPGQCMRYRVFDSGSVTKSFTVTFNYSP</sequence>
<keyword evidence="1" id="KW-0472">Membrane</keyword>
<protein>
    <submittedName>
        <fullName evidence="2">Uncharacterized protein</fullName>
    </submittedName>
</protein>
<evidence type="ECO:0000256" key="1">
    <source>
        <dbReference type="SAM" id="Phobius"/>
    </source>
</evidence>
<keyword evidence="1" id="KW-0812">Transmembrane</keyword>
<proteinExistence type="predicted"/>
<keyword evidence="1" id="KW-1133">Transmembrane helix</keyword>
<evidence type="ECO:0000313" key="3">
    <source>
        <dbReference type="Proteomes" id="UP000177596"/>
    </source>
</evidence>
<evidence type="ECO:0000313" key="2">
    <source>
        <dbReference type="EMBL" id="OGM88760.1"/>
    </source>
</evidence>
<dbReference type="Proteomes" id="UP000177596">
    <property type="component" value="Unassembled WGS sequence"/>
</dbReference>
<comment type="caution">
    <text evidence="2">The sequence shown here is derived from an EMBL/GenBank/DDBJ whole genome shotgun (WGS) entry which is preliminary data.</text>
</comment>
<dbReference type="EMBL" id="MGIL01000005">
    <property type="protein sequence ID" value="OGM88760.1"/>
    <property type="molecule type" value="Genomic_DNA"/>
</dbReference>
<dbReference type="AlphaFoldDB" id="A0A1F8DJG7"/>
<accession>A0A1F8DJG7</accession>
<name>A0A1F8DJG7_9BACT</name>